<keyword evidence="2" id="KW-1185">Reference proteome</keyword>
<organism evidence="1 2">
    <name type="scientific">Microlunatus parietis</name>
    <dbReference type="NCBI Taxonomy" id="682979"/>
    <lineage>
        <taxon>Bacteria</taxon>
        <taxon>Bacillati</taxon>
        <taxon>Actinomycetota</taxon>
        <taxon>Actinomycetes</taxon>
        <taxon>Propionibacteriales</taxon>
        <taxon>Propionibacteriaceae</taxon>
        <taxon>Microlunatus</taxon>
    </lineage>
</organism>
<accession>A0A7Y9I2J8</accession>
<proteinExistence type="predicted"/>
<dbReference type="RefSeq" id="WP_179747759.1">
    <property type="nucleotide sequence ID" value="NZ_JACCBU010000001.1"/>
</dbReference>
<name>A0A7Y9I2J8_9ACTN</name>
<evidence type="ECO:0000313" key="2">
    <source>
        <dbReference type="Proteomes" id="UP000569914"/>
    </source>
</evidence>
<evidence type="ECO:0000313" key="1">
    <source>
        <dbReference type="EMBL" id="NYE68890.1"/>
    </source>
</evidence>
<comment type="caution">
    <text evidence="1">The sequence shown here is derived from an EMBL/GenBank/DDBJ whole genome shotgun (WGS) entry which is preliminary data.</text>
</comment>
<gene>
    <name evidence="1" type="ORF">BKA15_000219</name>
</gene>
<dbReference type="Proteomes" id="UP000569914">
    <property type="component" value="Unassembled WGS sequence"/>
</dbReference>
<dbReference type="AlphaFoldDB" id="A0A7Y9I2J8"/>
<evidence type="ECO:0008006" key="3">
    <source>
        <dbReference type="Google" id="ProtNLM"/>
    </source>
</evidence>
<sequence>MNRLQRRNYGGGHGYELDGRKVPGVTTILNVLDKPALQSWAARESASYAIEHWARLSQLPLMQRAKEIEEARYNTNRKAVVKGNRIHDAGEKLARTGEFDAPDEIRSQVEAYAKFLDVWEIETIAAECPVANTEREYAGTLDLLCRSPRLGTILLDVKTGKGVYAETALQTVAYRNCDLLQIGRHVPGPRGGKGKTEYDEQPMIEIDGCWVAHVLNDDVELLPARAEKDEFDAFLYLREAYDWHRAATDRKFDGYNPPIGAAVFPEQFERAS</sequence>
<reference evidence="1 2" key="1">
    <citation type="submission" date="2020-07" db="EMBL/GenBank/DDBJ databases">
        <title>Sequencing the genomes of 1000 actinobacteria strains.</title>
        <authorList>
            <person name="Klenk H.-P."/>
        </authorList>
    </citation>
    <scope>NUCLEOTIDE SEQUENCE [LARGE SCALE GENOMIC DNA]</scope>
    <source>
        <strain evidence="1 2">DSM 22083</strain>
    </source>
</reference>
<protein>
    <recommendedName>
        <fullName evidence="3">PD-(D/E)XK nuclease superfamily protein</fullName>
    </recommendedName>
</protein>
<dbReference type="EMBL" id="JACCBU010000001">
    <property type="protein sequence ID" value="NYE68890.1"/>
    <property type="molecule type" value="Genomic_DNA"/>
</dbReference>